<dbReference type="RefSeq" id="WP_169659776.1">
    <property type="nucleotide sequence ID" value="NZ_JABANE010000104.1"/>
</dbReference>
<keyword evidence="5" id="KW-1185">Reference proteome</keyword>
<evidence type="ECO:0000259" key="3">
    <source>
        <dbReference type="PROSITE" id="PS50930"/>
    </source>
</evidence>
<dbReference type="AlphaFoldDB" id="A0A7X9XCF1"/>
<evidence type="ECO:0000313" key="4">
    <source>
        <dbReference type="EMBL" id="NME71564.1"/>
    </source>
</evidence>
<dbReference type="InterPro" id="IPR007492">
    <property type="entry name" value="LytTR_DNA-bd_dom"/>
</dbReference>
<protein>
    <submittedName>
        <fullName evidence="4">Response regulator transcription factor</fullName>
    </submittedName>
</protein>
<feature type="modified residue" description="4-aspartylphosphate" evidence="1">
    <location>
        <position position="57"/>
    </location>
</feature>
<dbReference type="Pfam" id="PF00072">
    <property type="entry name" value="Response_reg"/>
    <property type="match status" value="1"/>
</dbReference>
<accession>A0A7X9XCF1</accession>
<dbReference type="Gene3D" id="2.40.50.1020">
    <property type="entry name" value="LytTr DNA-binding domain"/>
    <property type="match status" value="1"/>
</dbReference>
<dbReference type="FunFam" id="3.40.50.2300:FF:000051">
    <property type="entry name" value="Two-component response regulator yehT"/>
    <property type="match status" value="1"/>
</dbReference>
<dbReference type="GO" id="GO:0003677">
    <property type="term" value="F:DNA binding"/>
    <property type="evidence" value="ECO:0007669"/>
    <property type="project" value="InterPro"/>
</dbReference>
<keyword evidence="1" id="KW-0597">Phosphoprotein</keyword>
<dbReference type="PROSITE" id="PS50930">
    <property type="entry name" value="HTH_LYTTR"/>
    <property type="match status" value="1"/>
</dbReference>
<proteinExistence type="predicted"/>
<dbReference type="Gene3D" id="3.40.50.2300">
    <property type="match status" value="1"/>
</dbReference>
<evidence type="ECO:0000313" key="5">
    <source>
        <dbReference type="Proteomes" id="UP000576082"/>
    </source>
</evidence>
<evidence type="ECO:0000256" key="1">
    <source>
        <dbReference type="PROSITE-ProRule" id="PRU00169"/>
    </source>
</evidence>
<dbReference type="SMART" id="SM00448">
    <property type="entry name" value="REC"/>
    <property type="match status" value="1"/>
</dbReference>
<dbReference type="GO" id="GO:0000156">
    <property type="term" value="F:phosphorelay response regulator activity"/>
    <property type="evidence" value="ECO:0007669"/>
    <property type="project" value="InterPro"/>
</dbReference>
<reference evidence="4 5" key="1">
    <citation type="submission" date="2020-04" db="EMBL/GenBank/DDBJ databases">
        <title>Flammeovirga sp. SR4, a novel species isolated from seawater.</title>
        <authorList>
            <person name="Wang X."/>
        </authorList>
    </citation>
    <scope>NUCLEOTIDE SEQUENCE [LARGE SCALE GENOMIC DNA]</scope>
    <source>
        <strain evidence="4 5">ATCC 23126</strain>
    </source>
</reference>
<dbReference type="InterPro" id="IPR001789">
    <property type="entry name" value="Sig_transdc_resp-reg_receiver"/>
</dbReference>
<name>A0A7X9XCF1_9BACT</name>
<comment type="caution">
    <text evidence="4">The sequence shown here is derived from an EMBL/GenBank/DDBJ whole genome shotgun (WGS) entry which is preliminary data.</text>
</comment>
<dbReference type="PANTHER" id="PTHR37299">
    <property type="entry name" value="TRANSCRIPTIONAL REGULATOR-RELATED"/>
    <property type="match status" value="1"/>
</dbReference>
<organism evidence="4 5">
    <name type="scientific">Flammeovirga aprica JL-4</name>
    <dbReference type="NCBI Taxonomy" id="694437"/>
    <lineage>
        <taxon>Bacteria</taxon>
        <taxon>Pseudomonadati</taxon>
        <taxon>Bacteroidota</taxon>
        <taxon>Cytophagia</taxon>
        <taxon>Cytophagales</taxon>
        <taxon>Flammeovirgaceae</taxon>
        <taxon>Flammeovirga</taxon>
    </lineage>
</organism>
<evidence type="ECO:0000259" key="2">
    <source>
        <dbReference type="PROSITE" id="PS50110"/>
    </source>
</evidence>
<dbReference type="SMART" id="SM00850">
    <property type="entry name" value="LytTR"/>
    <property type="match status" value="1"/>
</dbReference>
<feature type="domain" description="Response regulatory" evidence="2">
    <location>
        <begin position="6"/>
        <end position="117"/>
    </location>
</feature>
<feature type="domain" description="HTH LytTR-type" evidence="3">
    <location>
        <begin position="137"/>
        <end position="236"/>
    </location>
</feature>
<dbReference type="InterPro" id="IPR011006">
    <property type="entry name" value="CheY-like_superfamily"/>
</dbReference>
<dbReference type="SUPFAM" id="SSF52172">
    <property type="entry name" value="CheY-like"/>
    <property type="match status" value="1"/>
</dbReference>
<sequence>MQRRYNCLIVDDEQLARTLLSAYIEKIPHLEVVGSCKSPLEAMNYLREDNVDILFLDIQMPELNGVDFLKTIAQQPAVIFTTAYAEYAVTSYELDAVDYLLKPFGFDRFVKAVNKAVEKVDAKSNSSETKETKEEVLFIKGDQKIYKVPPSSILYIEGLKEYVSYFLENQQRIISLHSLTKLEKELSQYNFMRVHRSYIVNLNHVTAFERHALWIDKEEIPIGKTYRDTVKEKLNW</sequence>
<dbReference type="PROSITE" id="PS50110">
    <property type="entry name" value="RESPONSE_REGULATORY"/>
    <property type="match status" value="1"/>
</dbReference>
<dbReference type="Pfam" id="PF04397">
    <property type="entry name" value="LytTR"/>
    <property type="match status" value="1"/>
</dbReference>
<gene>
    <name evidence="4" type="ORF">HHU12_26590</name>
</gene>
<dbReference type="Proteomes" id="UP000576082">
    <property type="component" value="Unassembled WGS sequence"/>
</dbReference>
<dbReference type="EMBL" id="JABANE010000104">
    <property type="protein sequence ID" value="NME71564.1"/>
    <property type="molecule type" value="Genomic_DNA"/>
</dbReference>
<dbReference type="InterPro" id="IPR046947">
    <property type="entry name" value="LytR-like"/>
</dbReference>
<dbReference type="PANTHER" id="PTHR37299:SF1">
    <property type="entry name" value="STAGE 0 SPORULATION PROTEIN A HOMOLOG"/>
    <property type="match status" value="1"/>
</dbReference>